<dbReference type="Proteomes" id="UP001338125">
    <property type="component" value="Unassembled WGS sequence"/>
</dbReference>
<keyword evidence="2" id="KW-1185">Reference proteome</keyword>
<dbReference type="EMBL" id="JAVFKD010000004">
    <property type="protein sequence ID" value="KAK5995607.1"/>
    <property type="molecule type" value="Genomic_DNA"/>
</dbReference>
<comment type="caution">
    <text evidence="1">The sequence shown here is derived from an EMBL/GenBank/DDBJ whole genome shotgun (WGS) entry which is preliminary data.</text>
</comment>
<reference evidence="1 2" key="1">
    <citation type="submission" date="2024-01" db="EMBL/GenBank/DDBJ databases">
        <title>Complete genome of Cladobotryum mycophilum ATHUM6906.</title>
        <authorList>
            <person name="Christinaki A.C."/>
            <person name="Myridakis A.I."/>
            <person name="Kouvelis V.N."/>
        </authorList>
    </citation>
    <scope>NUCLEOTIDE SEQUENCE [LARGE SCALE GENOMIC DNA]</scope>
    <source>
        <strain evidence="1 2">ATHUM6906</strain>
    </source>
</reference>
<protein>
    <submittedName>
        <fullName evidence="1">Uncharacterized protein</fullName>
    </submittedName>
</protein>
<evidence type="ECO:0000313" key="2">
    <source>
        <dbReference type="Proteomes" id="UP001338125"/>
    </source>
</evidence>
<accession>A0ABR0STW6</accession>
<gene>
    <name evidence="1" type="ORF">PT974_04021</name>
</gene>
<proteinExistence type="predicted"/>
<name>A0ABR0STW6_9HYPO</name>
<organism evidence="1 2">
    <name type="scientific">Cladobotryum mycophilum</name>
    <dbReference type="NCBI Taxonomy" id="491253"/>
    <lineage>
        <taxon>Eukaryota</taxon>
        <taxon>Fungi</taxon>
        <taxon>Dikarya</taxon>
        <taxon>Ascomycota</taxon>
        <taxon>Pezizomycotina</taxon>
        <taxon>Sordariomycetes</taxon>
        <taxon>Hypocreomycetidae</taxon>
        <taxon>Hypocreales</taxon>
        <taxon>Hypocreaceae</taxon>
        <taxon>Cladobotryum</taxon>
    </lineage>
</organism>
<sequence length="70" mass="7772">MSDPCHDTESKETRTVKIVVIWQRFGFPQMAKAYTEDRRDHSAPLGSAGPRLLEDGLKARTNAVEMNGPG</sequence>
<evidence type="ECO:0000313" key="1">
    <source>
        <dbReference type="EMBL" id="KAK5995607.1"/>
    </source>
</evidence>